<feature type="region of interest" description="Disordered" evidence="1">
    <location>
        <begin position="1"/>
        <end position="23"/>
    </location>
</feature>
<keyword evidence="4" id="KW-1185">Reference proteome</keyword>
<feature type="compositionally biased region" description="Basic and acidic residues" evidence="1">
    <location>
        <begin position="95"/>
        <end position="114"/>
    </location>
</feature>
<accession>A0ABR1L546</accession>
<reference evidence="3 4" key="1">
    <citation type="submission" date="2024-04" db="EMBL/GenBank/DDBJ databases">
        <title>Phyllosticta paracitricarpa is synonymous to the EU quarantine fungus P. citricarpa based on phylogenomic analyses.</title>
        <authorList>
            <consortium name="Lawrence Berkeley National Laboratory"/>
            <person name="Van ingen-buijs V.A."/>
            <person name="Van westerhoven A.C."/>
            <person name="Haridas S."/>
            <person name="Skiadas P."/>
            <person name="Martin F."/>
            <person name="Groenewald J.Z."/>
            <person name="Crous P.W."/>
            <person name="Seidl M.F."/>
        </authorList>
    </citation>
    <scope>NUCLEOTIDE SEQUENCE [LARGE SCALE GENOMIC DNA]</scope>
    <source>
        <strain evidence="3 4">CPC 17464</strain>
    </source>
</reference>
<keyword evidence="2" id="KW-0472">Membrane</keyword>
<name>A0ABR1L546_9PEZI</name>
<organism evidence="3 4">
    <name type="scientific">Phyllosticta citribraziliensis</name>
    <dbReference type="NCBI Taxonomy" id="989973"/>
    <lineage>
        <taxon>Eukaryota</taxon>
        <taxon>Fungi</taxon>
        <taxon>Dikarya</taxon>
        <taxon>Ascomycota</taxon>
        <taxon>Pezizomycotina</taxon>
        <taxon>Dothideomycetes</taxon>
        <taxon>Dothideomycetes incertae sedis</taxon>
        <taxon>Botryosphaeriales</taxon>
        <taxon>Phyllostictaceae</taxon>
        <taxon>Phyllosticta</taxon>
    </lineage>
</organism>
<proteinExistence type="predicted"/>
<evidence type="ECO:0000313" key="3">
    <source>
        <dbReference type="EMBL" id="KAK7529819.1"/>
    </source>
</evidence>
<comment type="caution">
    <text evidence="3">The sequence shown here is derived from an EMBL/GenBank/DDBJ whole genome shotgun (WGS) entry which is preliminary data.</text>
</comment>
<feature type="transmembrane region" description="Helical" evidence="2">
    <location>
        <begin position="31"/>
        <end position="51"/>
    </location>
</feature>
<evidence type="ECO:0000313" key="4">
    <source>
        <dbReference type="Proteomes" id="UP001360953"/>
    </source>
</evidence>
<evidence type="ECO:0000256" key="2">
    <source>
        <dbReference type="SAM" id="Phobius"/>
    </source>
</evidence>
<feature type="region of interest" description="Disordered" evidence="1">
    <location>
        <begin position="79"/>
        <end position="114"/>
    </location>
</feature>
<dbReference type="Proteomes" id="UP001360953">
    <property type="component" value="Unassembled WGS sequence"/>
</dbReference>
<feature type="compositionally biased region" description="Pro residues" evidence="1">
    <location>
        <begin position="8"/>
        <end position="22"/>
    </location>
</feature>
<protein>
    <submittedName>
        <fullName evidence="3">Uncharacterized protein</fullName>
    </submittedName>
</protein>
<feature type="compositionally biased region" description="Polar residues" evidence="1">
    <location>
        <begin position="82"/>
        <end position="91"/>
    </location>
</feature>
<keyword evidence="2" id="KW-0812">Transmembrane</keyword>
<keyword evidence="2" id="KW-1133">Transmembrane helix</keyword>
<evidence type="ECO:0000256" key="1">
    <source>
        <dbReference type="SAM" id="MobiDB-lite"/>
    </source>
</evidence>
<gene>
    <name evidence="3" type="ORF">J3D65DRAFT_672221</name>
</gene>
<dbReference type="RefSeq" id="XP_066650185.1">
    <property type="nucleotide sequence ID" value="XM_066803462.1"/>
</dbReference>
<sequence length="114" mass="12905">MNNTNSPPHLPSPFPSPSPAPVPRSTLSNEAIISLVGVLVTVFVPIFGFILRRQISRFLKRSKDKVLDIELIPIFMAGENYQDPQDPSPTSDWVHYFRDQSPRSDGDRLELRCE</sequence>
<dbReference type="GeneID" id="92036368"/>
<dbReference type="EMBL" id="JBBPEH010000015">
    <property type="protein sequence ID" value="KAK7529819.1"/>
    <property type="molecule type" value="Genomic_DNA"/>
</dbReference>